<dbReference type="InterPro" id="IPR002716">
    <property type="entry name" value="PIN_dom"/>
</dbReference>
<protein>
    <recommendedName>
        <fullName evidence="5">Ribonuclease VapC</fullName>
        <shortName evidence="5">RNase VapC</shortName>
        <ecNumber evidence="5">3.1.-.-</ecNumber>
    </recommendedName>
    <alternativeName>
        <fullName evidence="5">Putative toxin VapC</fullName>
    </alternativeName>
</protein>
<evidence type="ECO:0000256" key="4">
    <source>
        <dbReference type="ARBA" id="ARBA00022801"/>
    </source>
</evidence>
<evidence type="ECO:0000256" key="5">
    <source>
        <dbReference type="HAMAP-Rule" id="MF_00265"/>
    </source>
</evidence>
<dbReference type="GO" id="GO:0000287">
    <property type="term" value="F:magnesium ion binding"/>
    <property type="evidence" value="ECO:0007669"/>
    <property type="project" value="UniProtKB-UniRule"/>
</dbReference>
<organism evidence="7 8">
    <name type="scientific">Candidatus Methanoperedens nitratireducens</name>
    <dbReference type="NCBI Taxonomy" id="1392998"/>
    <lineage>
        <taxon>Archaea</taxon>
        <taxon>Methanobacteriati</taxon>
        <taxon>Methanobacteriota</taxon>
        <taxon>Stenosarchaea group</taxon>
        <taxon>Methanomicrobia</taxon>
        <taxon>Methanosarcinales</taxon>
        <taxon>ANME-2 cluster</taxon>
        <taxon>Candidatus Methanoperedentaceae</taxon>
        <taxon>Candidatus Methanoperedens</taxon>
    </lineage>
</organism>
<dbReference type="GO" id="GO:0090729">
    <property type="term" value="F:toxin activity"/>
    <property type="evidence" value="ECO:0007669"/>
    <property type="project" value="UniProtKB-KW"/>
</dbReference>
<evidence type="ECO:0000313" key="7">
    <source>
        <dbReference type="EMBL" id="KCZ72972.1"/>
    </source>
</evidence>
<dbReference type="AlphaFoldDB" id="A0A062V6Q9"/>
<dbReference type="SUPFAM" id="SSF88723">
    <property type="entry name" value="PIN domain-like"/>
    <property type="match status" value="1"/>
</dbReference>
<sequence>MRIFLDTSGLIALSDEKDKNHNRAKSYLKEQVQRGARFVLSRNILVEYIDGVTKRIGKEKAIEELDNILNSRLLIIEPVSKMDWDKAIGYFRKYKDQQIDLTDCLSFVIMERLGLKIALTFDNHFQTHGFDVLA</sequence>
<evidence type="ECO:0000259" key="6">
    <source>
        <dbReference type="Pfam" id="PF01850"/>
    </source>
</evidence>
<keyword evidence="5" id="KW-0800">Toxin</keyword>
<dbReference type="GO" id="GO:0016075">
    <property type="term" value="P:rRNA catabolic process"/>
    <property type="evidence" value="ECO:0007669"/>
    <property type="project" value="TreeGrafter"/>
</dbReference>
<evidence type="ECO:0000256" key="2">
    <source>
        <dbReference type="ARBA" id="ARBA00022722"/>
    </source>
</evidence>
<dbReference type="InterPro" id="IPR022907">
    <property type="entry name" value="VapC_family"/>
</dbReference>
<dbReference type="PANTHER" id="PTHR42188:SF1">
    <property type="entry name" value="23S RRNA-SPECIFIC ENDONUCLEASE VAPC20"/>
    <property type="match status" value="1"/>
</dbReference>
<comment type="similarity">
    <text evidence="5">Belongs to the PINc/VapC protein family.</text>
</comment>
<comment type="caution">
    <text evidence="7">The sequence shown here is derived from an EMBL/GenBank/DDBJ whole genome shotgun (WGS) entry which is preliminary data.</text>
</comment>
<dbReference type="Pfam" id="PF01850">
    <property type="entry name" value="PIN"/>
    <property type="match status" value="1"/>
</dbReference>
<evidence type="ECO:0000313" key="8">
    <source>
        <dbReference type="Proteomes" id="UP000027153"/>
    </source>
</evidence>
<keyword evidence="8" id="KW-1185">Reference proteome</keyword>
<dbReference type="Gene3D" id="3.40.50.1010">
    <property type="entry name" value="5'-nuclease"/>
    <property type="match status" value="1"/>
</dbReference>
<dbReference type="GO" id="GO:0004521">
    <property type="term" value="F:RNA endonuclease activity"/>
    <property type="evidence" value="ECO:0007669"/>
    <property type="project" value="InterPro"/>
</dbReference>
<feature type="binding site" evidence="5">
    <location>
        <position position="6"/>
    </location>
    <ligand>
        <name>Mg(2+)</name>
        <dbReference type="ChEBI" id="CHEBI:18420"/>
    </ligand>
</feature>
<keyword evidence="5" id="KW-0460">Magnesium</keyword>
<feature type="domain" description="PIN" evidence="6">
    <location>
        <begin position="3"/>
        <end position="127"/>
    </location>
</feature>
<dbReference type="InterPro" id="IPR039018">
    <property type="entry name" value="VapC20-like"/>
</dbReference>
<evidence type="ECO:0000256" key="3">
    <source>
        <dbReference type="ARBA" id="ARBA00022723"/>
    </source>
</evidence>
<comment type="cofactor">
    <cofactor evidence="5">
        <name>Mg(2+)</name>
        <dbReference type="ChEBI" id="CHEBI:18420"/>
    </cofactor>
</comment>
<keyword evidence="1 5" id="KW-1277">Toxin-antitoxin system</keyword>
<dbReference type="OrthoDB" id="198094at2157"/>
<evidence type="ECO:0000256" key="1">
    <source>
        <dbReference type="ARBA" id="ARBA00022649"/>
    </source>
</evidence>
<name>A0A062V6Q9_9EURY</name>
<dbReference type="HAMAP" id="MF_00265">
    <property type="entry name" value="VapC_Nob1"/>
    <property type="match status" value="1"/>
</dbReference>
<dbReference type="GO" id="GO:0016787">
    <property type="term" value="F:hydrolase activity"/>
    <property type="evidence" value="ECO:0007669"/>
    <property type="project" value="UniProtKB-KW"/>
</dbReference>
<keyword evidence="4 5" id="KW-0378">Hydrolase</keyword>
<dbReference type="PANTHER" id="PTHR42188">
    <property type="entry name" value="23S RRNA-SPECIFIC ENDONUCLEASE VAPC20"/>
    <property type="match status" value="1"/>
</dbReference>
<gene>
    <name evidence="5" type="primary">vapC</name>
    <name evidence="7" type="ORF">ANME2D_00030</name>
</gene>
<accession>A0A062V6Q9</accession>
<proteinExistence type="inferred from homology"/>
<dbReference type="Proteomes" id="UP000027153">
    <property type="component" value="Unassembled WGS sequence"/>
</dbReference>
<dbReference type="EMBL" id="JMIY01000001">
    <property type="protein sequence ID" value="KCZ72972.1"/>
    <property type="molecule type" value="Genomic_DNA"/>
</dbReference>
<reference evidence="7 8" key="1">
    <citation type="journal article" date="2013" name="Nature">
        <title>Anaerobic oxidation of methane coupled to nitrate reduction in a novel archaeal lineage.</title>
        <authorList>
            <person name="Haroon M.F."/>
            <person name="Hu S."/>
            <person name="Shi Y."/>
            <person name="Imelfort M."/>
            <person name="Keller J."/>
            <person name="Hugenholtz P."/>
            <person name="Yuan Z."/>
            <person name="Tyson G.W."/>
        </authorList>
    </citation>
    <scope>NUCLEOTIDE SEQUENCE [LARGE SCALE GENOMIC DNA]</scope>
    <source>
        <strain evidence="7 8">ANME-2d</strain>
    </source>
</reference>
<keyword evidence="3 5" id="KW-0479">Metal-binding</keyword>
<keyword evidence="2 5" id="KW-0540">Nuclease</keyword>
<feature type="binding site" evidence="5">
    <location>
        <position position="103"/>
    </location>
    <ligand>
        <name>Mg(2+)</name>
        <dbReference type="ChEBI" id="CHEBI:18420"/>
    </ligand>
</feature>
<comment type="function">
    <text evidence="5">Toxic component of a toxin-antitoxin (TA) system. An RNase.</text>
</comment>
<dbReference type="EC" id="3.1.-.-" evidence="5"/>
<dbReference type="InterPro" id="IPR029060">
    <property type="entry name" value="PIN-like_dom_sf"/>
</dbReference>
<dbReference type="RefSeq" id="WP_048088189.1">
    <property type="nucleotide sequence ID" value="NZ_JMIY01000001.1"/>
</dbReference>